<evidence type="ECO:0000256" key="2">
    <source>
        <dbReference type="SAM" id="Phobius"/>
    </source>
</evidence>
<proteinExistence type="predicted"/>
<keyword evidence="2" id="KW-1133">Transmembrane helix</keyword>
<dbReference type="EMBL" id="AXCN02000994">
    <property type="status" value="NOT_ANNOTATED_CDS"/>
    <property type="molecule type" value="Genomic_DNA"/>
</dbReference>
<evidence type="ECO:0000313" key="4">
    <source>
        <dbReference type="Proteomes" id="UP000075886"/>
    </source>
</evidence>
<accession>A0A182Q027</accession>
<reference evidence="4" key="1">
    <citation type="submission" date="2014-01" db="EMBL/GenBank/DDBJ databases">
        <title>The Genome Sequence of Anopheles farauti FAR1 (V2).</title>
        <authorList>
            <consortium name="The Broad Institute Genomics Platform"/>
            <person name="Neafsey D.E."/>
            <person name="Besansky N."/>
            <person name="Howell P."/>
            <person name="Walton C."/>
            <person name="Young S.K."/>
            <person name="Zeng Q."/>
            <person name="Gargeya S."/>
            <person name="Fitzgerald M."/>
            <person name="Haas B."/>
            <person name="Abouelleil A."/>
            <person name="Allen A.W."/>
            <person name="Alvarado L."/>
            <person name="Arachchi H.M."/>
            <person name="Berlin A.M."/>
            <person name="Chapman S.B."/>
            <person name="Gainer-Dewar J."/>
            <person name="Goldberg J."/>
            <person name="Griggs A."/>
            <person name="Gujja S."/>
            <person name="Hansen M."/>
            <person name="Howarth C."/>
            <person name="Imamovic A."/>
            <person name="Ireland A."/>
            <person name="Larimer J."/>
            <person name="McCowan C."/>
            <person name="Murphy C."/>
            <person name="Pearson M."/>
            <person name="Poon T.W."/>
            <person name="Priest M."/>
            <person name="Roberts A."/>
            <person name="Saif S."/>
            <person name="Shea T."/>
            <person name="Sisk P."/>
            <person name="Sykes S."/>
            <person name="Wortman J."/>
            <person name="Nusbaum C."/>
            <person name="Birren B."/>
        </authorList>
    </citation>
    <scope>NUCLEOTIDE SEQUENCE [LARGE SCALE GENOMIC DNA]</scope>
    <source>
        <strain evidence="4">FAR1</strain>
    </source>
</reference>
<dbReference type="Proteomes" id="UP000075886">
    <property type="component" value="Unassembled WGS sequence"/>
</dbReference>
<keyword evidence="4" id="KW-1185">Reference proteome</keyword>
<feature type="region of interest" description="Disordered" evidence="1">
    <location>
        <begin position="1"/>
        <end position="38"/>
    </location>
</feature>
<dbReference type="EnsemblMetazoa" id="AFAF000391-RA">
    <property type="protein sequence ID" value="AFAF000391-PA"/>
    <property type="gene ID" value="AFAF000391"/>
</dbReference>
<sequence length="126" mass="14015">MQRADSAQDTPHADRTAAKDSANELLSSLNPQRERAEKEVIQERAAPVLVSGAGVYPFGGMITMPPEARWTAQMCAKNCDHKLLRFTTLSAAVVVIVVRRWLQESGGSEMKHRFMSELFLNQNTIT</sequence>
<dbReference type="VEuPathDB" id="VectorBase:AFAF000391"/>
<keyword evidence="2" id="KW-0472">Membrane</keyword>
<name>A0A182Q027_9DIPT</name>
<feature type="compositionally biased region" description="Basic and acidic residues" evidence="1">
    <location>
        <begin position="11"/>
        <end position="22"/>
    </location>
</feature>
<protein>
    <submittedName>
        <fullName evidence="3">Uncharacterized protein</fullName>
    </submittedName>
</protein>
<organism evidence="3 4">
    <name type="scientific">Anopheles farauti</name>
    <dbReference type="NCBI Taxonomy" id="69004"/>
    <lineage>
        <taxon>Eukaryota</taxon>
        <taxon>Metazoa</taxon>
        <taxon>Ecdysozoa</taxon>
        <taxon>Arthropoda</taxon>
        <taxon>Hexapoda</taxon>
        <taxon>Insecta</taxon>
        <taxon>Pterygota</taxon>
        <taxon>Neoptera</taxon>
        <taxon>Endopterygota</taxon>
        <taxon>Diptera</taxon>
        <taxon>Nematocera</taxon>
        <taxon>Culicoidea</taxon>
        <taxon>Culicidae</taxon>
        <taxon>Anophelinae</taxon>
        <taxon>Anopheles</taxon>
    </lineage>
</organism>
<reference evidence="3" key="2">
    <citation type="submission" date="2020-05" db="UniProtKB">
        <authorList>
            <consortium name="EnsemblMetazoa"/>
        </authorList>
    </citation>
    <scope>IDENTIFICATION</scope>
    <source>
        <strain evidence="3">FAR1</strain>
    </source>
</reference>
<dbReference type="AlphaFoldDB" id="A0A182Q027"/>
<evidence type="ECO:0000313" key="3">
    <source>
        <dbReference type="EnsemblMetazoa" id="AFAF000391-PA"/>
    </source>
</evidence>
<evidence type="ECO:0000256" key="1">
    <source>
        <dbReference type="SAM" id="MobiDB-lite"/>
    </source>
</evidence>
<feature type="transmembrane region" description="Helical" evidence="2">
    <location>
        <begin position="83"/>
        <end position="102"/>
    </location>
</feature>
<keyword evidence="2" id="KW-0812">Transmembrane</keyword>